<evidence type="ECO:0000256" key="8">
    <source>
        <dbReference type="PROSITE-ProRule" id="PRU00290"/>
    </source>
</evidence>
<comment type="caution">
    <text evidence="11">The sequence shown here is derived from an EMBL/GenBank/DDBJ whole genome shotgun (WGS) entry which is preliminary data.</text>
</comment>
<dbReference type="AlphaFoldDB" id="A0A2R5G452"/>
<dbReference type="PROSITE" id="PS50892">
    <property type="entry name" value="V_SNARE"/>
    <property type="match status" value="1"/>
</dbReference>
<evidence type="ECO:0000256" key="5">
    <source>
        <dbReference type="ARBA" id="ARBA00023288"/>
    </source>
</evidence>
<dbReference type="Gene3D" id="3.30.450.50">
    <property type="entry name" value="Longin domain"/>
    <property type="match status" value="1"/>
</dbReference>
<dbReference type="PANTHER" id="PTHR45806">
    <property type="entry name" value="SYNAPTOBREVIN HOMOLOG YKT6"/>
    <property type="match status" value="1"/>
</dbReference>
<dbReference type="PANTHER" id="PTHR45806:SF1">
    <property type="entry name" value="SYNAPTOBREVIN HOMOLOG YKT6"/>
    <property type="match status" value="1"/>
</dbReference>
<evidence type="ECO:0000259" key="10">
    <source>
        <dbReference type="PROSITE" id="PS50892"/>
    </source>
</evidence>
<dbReference type="Pfam" id="PF13774">
    <property type="entry name" value="Longin"/>
    <property type="match status" value="1"/>
</dbReference>
<evidence type="ECO:0000313" key="11">
    <source>
        <dbReference type="EMBL" id="GBG24558.1"/>
    </source>
</evidence>
<evidence type="ECO:0000256" key="3">
    <source>
        <dbReference type="ARBA" id="ARBA00023136"/>
    </source>
</evidence>
<name>A0A2R5G452_9STRA</name>
<dbReference type="InterPro" id="IPR042855">
    <property type="entry name" value="V_SNARE_CC"/>
</dbReference>
<dbReference type="SUPFAM" id="SSF64356">
    <property type="entry name" value="SNARE-like"/>
    <property type="match status" value="1"/>
</dbReference>
<dbReference type="InterPro" id="IPR010908">
    <property type="entry name" value="Longin_dom"/>
</dbReference>
<keyword evidence="12" id="KW-1185">Reference proteome</keyword>
<dbReference type="SUPFAM" id="SSF58038">
    <property type="entry name" value="SNARE fusion complex"/>
    <property type="match status" value="1"/>
</dbReference>
<dbReference type="OrthoDB" id="27923at2759"/>
<dbReference type="PROSITE" id="PS50859">
    <property type="entry name" value="LONGIN"/>
    <property type="match status" value="1"/>
</dbReference>
<dbReference type="GO" id="GO:0005484">
    <property type="term" value="F:SNAP receptor activity"/>
    <property type="evidence" value="ECO:0007669"/>
    <property type="project" value="TreeGrafter"/>
</dbReference>
<keyword evidence="3" id="KW-0472">Membrane</keyword>
<evidence type="ECO:0000259" key="9">
    <source>
        <dbReference type="PROSITE" id="PS50859"/>
    </source>
</evidence>
<protein>
    <submittedName>
        <fullName evidence="11">Synaptobrevin-like YKT6</fullName>
    </submittedName>
</protein>
<dbReference type="CDD" id="cd14824">
    <property type="entry name" value="Longin"/>
    <property type="match status" value="1"/>
</dbReference>
<accession>A0A2R5G452</accession>
<evidence type="ECO:0000256" key="2">
    <source>
        <dbReference type="ARBA" id="ARBA00022481"/>
    </source>
</evidence>
<comment type="subcellular location">
    <subcellularLocation>
        <location evidence="7">Endomembrane system</location>
        <topology evidence="7">Lipid-anchor</topology>
        <orientation evidence="7">Cytoplasmic side</orientation>
    </subcellularLocation>
</comment>
<keyword evidence="2" id="KW-0488">Methylation</keyword>
<feature type="domain" description="Longin" evidence="9">
    <location>
        <begin position="7"/>
        <end position="126"/>
    </location>
</feature>
<evidence type="ECO:0000313" key="12">
    <source>
        <dbReference type="Proteomes" id="UP000241890"/>
    </source>
</evidence>
<keyword evidence="6" id="KW-0636">Prenylation</keyword>
<dbReference type="Proteomes" id="UP000241890">
    <property type="component" value="Unassembled WGS sequence"/>
</dbReference>
<dbReference type="InParanoid" id="A0A2R5G452"/>
<dbReference type="EMBL" id="BEYU01000006">
    <property type="protein sequence ID" value="GBG24558.1"/>
    <property type="molecule type" value="Genomic_DNA"/>
</dbReference>
<dbReference type="GO" id="GO:0006888">
    <property type="term" value="P:endoplasmic reticulum to Golgi vesicle-mediated transport"/>
    <property type="evidence" value="ECO:0007669"/>
    <property type="project" value="TreeGrafter"/>
</dbReference>
<dbReference type="GO" id="GO:0005794">
    <property type="term" value="C:Golgi apparatus"/>
    <property type="evidence" value="ECO:0007669"/>
    <property type="project" value="TreeGrafter"/>
</dbReference>
<gene>
    <name evidence="11" type="ORF">FCC1311_007772</name>
</gene>
<dbReference type="FunCoup" id="A0A2R5G452">
    <property type="interactions" value="514"/>
</dbReference>
<comment type="similarity">
    <text evidence="1">Belongs to the synaptobrevin family.</text>
</comment>
<organism evidence="11 12">
    <name type="scientific">Hondaea fermentalgiana</name>
    <dbReference type="NCBI Taxonomy" id="2315210"/>
    <lineage>
        <taxon>Eukaryota</taxon>
        <taxon>Sar</taxon>
        <taxon>Stramenopiles</taxon>
        <taxon>Bigyra</taxon>
        <taxon>Labyrinthulomycetes</taxon>
        <taxon>Thraustochytrida</taxon>
        <taxon>Thraustochytriidae</taxon>
        <taxon>Hondaea</taxon>
    </lineage>
</organism>
<evidence type="ECO:0000256" key="1">
    <source>
        <dbReference type="ARBA" id="ARBA00008025"/>
    </source>
</evidence>
<dbReference type="InterPro" id="IPR011012">
    <property type="entry name" value="Longin-like_dom_sf"/>
</dbReference>
<evidence type="ECO:0000256" key="7">
    <source>
        <dbReference type="ARBA" id="ARBA00046278"/>
    </source>
</evidence>
<dbReference type="Gene3D" id="1.20.5.110">
    <property type="match status" value="1"/>
</dbReference>
<keyword evidence="4" id="KW-0564">Palmitate</keyword>
<reference evidence="11 12" key="1">
    <citation type="submission" date="2017-12" db="EMBL/GenBank/DDBJ databases">
        <title>Sequencing, de novo assembly and annotation of complete genome of a new Thraustochytrid species, strain FCC1311.</title>
        <authorList>
            <person name="Sedici K."/>
            <person name="Godart F."/>
            <person name="Aiese Cigliano R."/>
            <person name="Sanseverino W."/>
            <person name="Barakat M."/>
            <person name="Ortet P."/>
            <person name="Marechal E."/>
            <person name="Cagnac O."/>
            <person name="Amato A."/>
        </authorList>
    </citation>
    <scope>NUCLEOTIDE SEQUENCE [LARGE SCALE GENOMIC DNA]</scope>
</reference>
<dbReference type="Pfam" id="PF00957">
    <property type="entry name" value="Synaptobrevin"/>
    <property type="match status" value="1"/>
</dbReference>
<keyword evidence="5" id="KW-0449">Lipoprotein</keyword>
<keyword evidence="8" id="KW-0175">Coiled coil</keyword>
<dbReference type="SMART" id="SM01270">
    <property type="entry name" value="Longin"/>
    <property type="match status" value="1"/>
</dbReference>
<proteinExistence type="inferred from homology"/>
<sequence>MKITGISILKWKEDTAEPVFLASATELSSFGFFQRGTAAQFVKFISRTLIKRTPAGKRQTVEHEGNNVHTYLRSDGLGCAVVADAEYPERVAFTIMSKLIEQFHSQYAQQWPTVMEDATLSFEPLDQAIIEYQDPSKADKISKIQKDLDATMEVMHKTIDSVLERQVKLDKLVETSEDLSMQSKAFYTTAKSHNQCCTIC</sequence>
<feature type="domain" description="V-SNARE coiled-coil homology" evidence="10">
    <location>
        <begin position="140"/>
        <end position="200"/>
    </location>
</feature>
<evidence type="ECO:0000256" key="6">
    <source>
        <dbReference type="ARBA" id="ARBA00023289"/>
    </source>
</evidence>
<evidence type="ECO:0000256" key="4">
    <source>
        <dbReference type="ARBA" id="ARBA00023139"/>
    </source>
</evidence>